<keyword evidence="3" id="KW-0732">Signal</keyword>
<feature type="domain" description="EGF-like" evidence="4">
    <location>
        <begin position="814"/>
        <end position="861"/>
    </location>
</feature>
<dbReference type="Pfam" id="PF19202">
    <property type="entry name" value="DUF5874"/>
    <property type="match status" value="1"/>
</dbReference>
<feature type="domain" description="EGF-like" evidence="4">
    <location>
        <begin position="742"/>
        <end position="796"/>
    </location>
</feature>
<feature type="chain" id="PRO_5041713922" description="EGF-like domain-containing protein" evidence="3">
    <location>
        <begin position="17"/>
        <end position="2060"/>
    </location>
</feature>
<feature type="domain" description="EGF-like" evidence="4">
    <location>
        <begin position="291"/>
        <end position="341"/>
    </location>
</feature>
<evidence type="ECO:0000259" key="4">
    <source>
        <dbReference type="SMART" id="SM00181"/>
    </source>
</evidence>
<dbReference type="InterPro" id="IPR043659">
    <property type="entry name" value="Exolysin_DUF5874"/>
</dbReference>
<organism evidence="5">
    <name type="scientific">Hexamita inflata</name>
    <dbReference type="NCBI Taxonomy" id="28002"/>
    <lineage>
        <taxon>Eukaryota</taxon>
        <taxon>Metamonada</taxon>
        <taxon>Diplomonadida</taxon>
        <taxon>Hexamitidae</taxon>
        <taxon>Hexamitinae</taxon>
        <taxon>Hexamita</taxon>
    </lineage>
</organism>
<dbReference type="SMART" id="SM01411">
    <property type="entry name" value="Ephrin_rec_like"/>
    <property type="match status" value="6"/>
</dbReference>
<dbReference type="SMART" id="SM00181">
    <property type="entry name" value="EGF"/>
    <property type="match status" value="9"/>
</dbReference>
<evidence type="ECO:0000256" key="2">
    <source>
        <dbReference type="SAM" id="Phobius"/>
    </source>
</evidence>
<evidence type="ECO:0000313" key="6">
    <source>
        <dbReference type="EMBL" id="CAL6016842.1"/>
    </source>
</evidence>
<evidence type="ECO:0000313" key="7">
    <source>
        <dbReference type="Proteomes" id="UP001642409"/>
    </source>
</evidence>
<keyword evidence="2" id="KW-1133">Transmembrane helix</keyword>
<feature type="signal peptide" evidence="3">
    <location>
        <begin position="1"/>
        <end position="16"/>
    </location>
</feature>
<keyword evidence="2" id="KW-0812">Transmembrane</keyword>
<sequence>MSIYFLINLVLTDTVSETQDSSSFKQITDNKNFAKLNVNQYEDNLNLIKNSQITSKQAACAATEIPSPINGSCICDFNLHYILEGSTCVQKTDIPCGIGQLDDVTTGACKCNGTGHFIASPLNPGTCICDSANNFVPSADNPGICVCDASKNFVAGTGLTFGQCVCDSYNFFVADGSGKCICDASKHFINVNGQCVCDSANHYVFGQGSAARTCVCDTSKFYLPDSKGVCVCNAANKFISSNGVCICDASQRMYLLGSSCVTCPKGKVVNSTFTGCWCDSGTYDLSSSCMSCSSVMISNIQRTACINPTTCTLLDLTGRNCMSACPAGQISSGSGAQKRCICDVSLGYVRPDGATACTKCSGNNVPSLDGKSCTPCGKTGQMANALNSLCICNAAINFISIPGSDECQCDDSKGFALNGGQVCVNCWAETPQKIVDNQMCEECQNITSFGPDSEFDPVQHTCVCKPGFTLREKCLPCARPELNITAMCTCDPGFVFVDKTQTACTRIANCRTKNESTYTNINETYCVDDCGAGAIKSTDGIINKCVCDAANGFEFDSGTKTCICKVSFGFKPAPVNGACVCDDTRGFNQTAVNILTCQCNTNSGFELTAITGTYNAKPSVVCNCDILRYLITDGPYTCKCASADFTEQATGFKTCKCTNTAYFPSINGLSCVADCAANLGVFNPALNRCTECNKVYPNTVFNTNNLKCKCQQFYAGDPTVACTDCSAFGQFVSLDGYACVKDCGVNFAIVDQATKQCKFCELYDPKSIFNQTQNKCVCRSDLGYTGNLYLVGGSCTICSSPNMLTSDGLQCIPNCQSANFVQITDRLCEDCKQIDVNSEYKNSQCICSDGYQKLKPTDKCTLKDSATKCSAANFMKPNADNTGCICINQNFEMIKGVCMCTIGYYYSTALSACAKCTQYLQVPNLARNACVKTNECSENGAVQAFLTINQTACVDGTLCGEGTLADKSSIYKCICDSKNGFYNQDNVCICDQYKGYLAKPVNGICKGNMALGFSYLDNVTTANPICNVTRGFNVAPTGTGAETSPMVCKCNQNLGFVAQSTASTCFCDTEKGFVKESFNFQCQCDTTLGFKAKLGLGTAAQPFRCECDTSKGFIASGNKCICDVSKGFKVTPLASNNSCVCDDAQYLEAPSTNLYLCQCKATFIDAKIAGSTLSICVCPVGEYITLTRDKCSKICPGNAQIGSMCQPCEQVFINTVTKYGMQCVCADNFVMTNGSCTFKTPILTCSDKNNLRVSDDGTKCECKANTFEWVDSSTKLACQCKLGQYLTVVGACQSCQGGMIPNAARNGCVLPSVCLLGILGDRCVAACGTGQIKSGNKCICDASIGYVFQISTCVFCSGASFVNGTQCSPCVGLGRITDDKHTQCICDASNGFIISFDNCKCSNSYPFISITGLKCLANCSEPNSIQYGFNCKCDNARGFNLSTSGVCVCKDQYFLGLTKYPQVSGQQPNVCLPQCEIGSMEYLATPLVCKCLANSQYNFDGRQCVCDPNTVPDPEYGYLCKVPYCDSSIFQTPNLDQTKCVCMTDMYIQGGIYLPEELRTICTCKMGMYWDVNACKFCPAGTYPDAARQHCLSACPAGTALDITYTNCVVECGEGMIPFSVGGGFVCVCDEKKGYVYLNTSYCVRCSETQIPEASVGTITITIPFTSPVTIQGRKNCIECMTAGIPIGNAPDTDRYKCVCDPAKNFVGADPSQCKCDFEKNYAGVSSCTKCVSPTPYMLNVDNSTCVACNEKVGYGPNRNATGKCQCADPLLYSDKAETGCFACDEMMGFSKDFVGGKCVCSNTEQFLNNLSTKCVDCNQQLFFLPDFVAGKCICDETHSLDMIKPECVATCGPLQITIERICVCSENSKWVDTQCVCNSGYIVSGNICKLKPSMIPIIAGGAAGGVVVIICLSIVIVICSRKRRQKKRREFNKKRKQNATTLIETDIVDIQRFDQEAVDQMKLNSTADETTLFKQLPKPDRGVKKLDSLKKKVELKDMKHLKPLNKVELSQEEKEFKDKRRDLGFKQLESNQSSCLDNDTIEEDKANQQNTDQDEIIDL</sequence>
<feature type="domain" description="EGF-like" evidence="4">
    <location>
        <begin position="952"/>
        <end position="989"/>
    </location>
</feature>
<gene>
    <name evidence="6" type="ORF">HINF_LOCUS25701</name>
    <name evidence="5" type="ORF">HINF_LOCUS28331</name>
</gene>
<proteinExistence type="predicted"/>
<feature type="domain" description="EGF-like" evidence="4">
    <location>
        <begin position="1190"/>
        <end position="1237"/>
    </location>
</feature>
<reference evidence="6 7" key="2">
    <citation type="submission" date="2024-07" db="EMBL/GenBank/DDBJ databases">
        <authorList>
            <person name="Akdeniz Z."/>
        </authorList>
    </citation>
    <scope>NUCLEOTIDE SEQUENCE [LARGE SCALE GENOMIC DNA]</scope>
</reference>
<evidence type="ECO:0000256" key="3">
    <source>
        <dbReference type="SAM" id="SignalP"/>
    </source>
</evidence>
<dbReference type="EMBL" id="CATOUU010000681">
    <property type="protein sequence ID" value="CAI9940686.1"/>
    <property type="molecule type" value="Genomic_DNA"/>
</dbReference>
<dbReference type="Proteomes" id="UP001642409">
    <property type="component" value="Unassembled WGS sequence"/>
</dbReference>
<accession>A0AA86PLF9</accession>
<keyword evidence="7" id="KW-1185">Reference proteome</keyword>
<reference evidence="5" key="1">
    <citation type="submission" date="2023-06" db="EMBL/GenBank/DDBJ databases">
        <authorList>
            <person name="Kurt Z."/>
        </authorList>
    </citation>
    <scope>NUCLEOTIDE SEQUENCE</scope>
</reference>
<protein>
    <recommendedName>
        <fullName evidence="4">EGF-like domain-containing protein</fullName>
    </recommendedName>
</protein>
<feature type="transmembrane region" description="Helical" evidence="2">
    <location>
        <begin position="1895"/>
        <end position="1920"/>
    </location>
</feature>
<comment type="caution">
    <text evidence="5">The sequence shown here is derived from an EMBL/GenBank/DDBJ whole genome shotgun (WGS) entry which is preliminary data.</text>
</comment>
<evidence type="ECO:0000256" key="1">
    <source>
        <dbReference type="SAM" id="MobiDB-lite"/>
    </source>
</evidence>
<keyword evidence="2" id="KW-0472">Membrane</keyword>
<feature type="domain" description="EGF-like" evidence="4">
    <location>
        <begin position="1355"/>
        <end position="1400"/>
    </location>
</feature>
<feature type="region of interest" description="Disordered" evidence="1">
    <location>
        <begin position="2033"/>
        <end position="2060"/>
    </location>
</feature>
<feature type="domain" description="EGF-like" evidence="4">
    <location>
        <begin position="674"/>
        <end position="723"/>
    </location>
</feature>
<evidence type="ECO:0000313" key="5">
    <source>
        <dbReference type="EMBL" id="CAI9940686.1"/>
    </source>
</evidence>
<feature type="domain" description="EGF-like" evidence="4">
    <location>
        <begin position="1847"/>
        <end position="1890"/>
    </location>
</feature>
<dbReference type="EMBL" id="CAXDID020000077">
    <property type="protein sequence ID" value="CAL6016842.1"/>
    <property type="molecule type" value="Genomic_DNA"/>
</dbReference>
<dbReference type="InterPro" id="IPR000742">
    <property type="entry name" value="EGF"/>
</dbReference>
<feature type="domain" description="EGF-like" evidence="4">
    <location>
        <begin position="422"/>
        <end position="475"/>
    </location>
</feature>
<name>A0AA86PLF9_9EUKA</name>